<dbReference type="AlphaFoldDB" id="A0A067Q6E5"/>
<name>A0A067Q6E5_9AGAM</name>
<dbReference type="InParanoid" id="A0A067Q6E5"/>
<organism evidence="3 4">
    <name type="scientific">Jaapia argillacea MUCL 33604</name>
    <dbReference type="NCBI Taxonomy" id="933084"/>
    <lineage>
        <taxon>Eukaryota</taxon>
        <taxon>Fungi</taxon>
        <taxon>Dikarya</taxon>
        <taxon>Basidiomycota</taxon>
        <taxon>Agaricomycotina</taxon>
        <taxon>Agaricomycetes</taxon>
        <taxon>Agaricomycetidae</taxon>
        <taxon>Jaapiales</taxon>
        <taxon>Jaapiaceae</taxon>
        <taxon>Jaapia</taxon>
    </lineage>
</organism>
<keyword evidence="4" id="KW-1185">Reference proteome</keyword>
<evidence type="ECO:0000259" key="2">
    <source>
        <dbReference type="Pfam" id="PF16761"/>
    </source>
</evidence>
<protein>
    <recommendedName>
        <fullName evidence="2">Cryptic loci regulator 2 N-terminal domain-containing protein</fullName>
    </recommendedName>
</protein>
<dbReference type="HOGENOM" id="CLU_013221_0_0_1"/>
<sequence length="837" mass="92536">MPPRTLGGAHVLPDNPVWIEIPRSDGDPSRWPNNTSRVVDNENHVNFMRPCPIDEGSCIGWRRNIGEHLAKLLGMPEGPAYVLKDWPTGYQFYDHNKGHMDNPRHDPYLIGSIHVNRFRSTPEFAPHAYWLIRDETMDRSNCGCKYCAKKTQRDVSDTMGLSQRRSSSVATSNNATSPARPRPSKTRPKRQPQPREQSTRTYQPYAAVRRQPRPPKPKAAPKYPMSKERASDLRAAFSSAGFEIKRLFRMGEILWCALERPIEGPKEESSIRFWPGIVEDVTLKSETTPPTLDESLAGRSHDGAPSWTVRQWTVYKMKLIGVAFTCFLPDTRVLPYQAHAPSTTLIEALNRHPVEQMDISPEQISGFNPWCAQGSDTAVGTSTGAKTGARFEDAVAPFSLALQIAASLAGFWTPTDEWEFKMTMSPPEQSTSSAPQKDSSFTTNLADAISTSMARNGAATGANAAMSRELAGLTTSILGRTPENGTQIRYQGLWWGAERIWTDELVRLKLARRQIAPGGAPNIYPPAGPSLSAMTSRDLGLGSSPIEGLENDGMDLDADFDADAEHSKEGAGGRGVFMRLDGVFIVEIPREDGGVKRETRACGVLYELVDEDWEEDQNVRSKGKGKERQIDDFDSIPISQAGTINPSLLMTQSKESGPAFLPGPSPLKPKPLPNPDPSVAVADTASSMMAETLSSTSVVRQPSSNDQLSHPLLTTTFPLPDPPRGFKFRPILAPGHEVVVSISLISGRYYPNLLFHPLLREEITRSLSDERGSLEDSNHLWSLDGLLPGFLNCVDPTRWKTNRQAMLRDADGEARSGLFDHWQRKLAEAQSMIAMEM</sequence>
<dbReference type="EMBL" id="KL197712">
    <property type="protein sequence ID" value="KDQ61745.1"/>
    <property type="molecule type" value="Genomic_DNA"/>
</dbReference>
<evidence type="ECO:0000256" key="1">
    <source>
        <dbReference type="SAM" id="MobiDB-lite"/>
    </source>
</evidence>
<feature type="compositionally biased region" description="Basic residues" evidence="1">
    <location>
        <begin position="182"/>
        <end position="192"/>
    </location>
</feature>
<feature type="compositionally biased region" description="Pro residues" evidence="1">
    <location>
        <begin position="661"/>
        <end position="675"/>
    </location>
</feature>
<dbReference type="Proteomes" id="UP000027265">
    <property type="component" value="Unassembled WGS sequence"/>
</dbReference>
<dbReference type="InterPro" id="IPR031915">
    <property type="entry name" value="Clr2_N"/>
</dbReference>
<feature type="region of interest" description="Disordered" evidence="1">
    <location>
        <begin position="653"/>
        <end position="675"/>
    </location>
</feature>
<dbReference type="Pfam" id="PF16761">
    <property type="entry name" value="Clr2_transil"/>
    <property type="match status" value="1"/>
</dbReference>
<dbReference type="OrthoDB" id="2421327at2759"/>
<feature type="region of interest" description="Disordered" evidence="1">
    <location>
        <begin position="155"/>
        <end position="229"/>
    </location>
</feature>
<evidence type="ECO:0000313" key="3">
    <source>
        <dbReference type="EMBL" id="KDQ61745.1"/>
    </source>
</evidence>
<evidence type="ECO:0000313" key="4">
    <source>
        <dbReference type="Proteomes" id="UP000027265"/>
    </source>
</evidence>
<dbReference type="InterPro" id="IPR038986">
    <property type="entry name" value="Clr2"/>
</dbReference>
<dbReference type="GO" id="GO:0070824">
    <property type="term" value="C:SHREC complex"/>
    <property type="evidence" value="ECO:0007669"/>
    <property type="project" value="InterPro"/>
</dbReference>
<gene>
    <name evidence="3" type="ORF">JAAARDRAFT_31222</name>
</gene>
<proteinExistence type="predicted"/>
<dbReference type="PANTHER" id="PTHR38046">
    <property type="entry name" value="CRYPTIC LOCI REGULATOR 2"/>
    <property type="match status" value="1"/>
</dbReference>
<feature type="compositionally biased region" description="Low complexity" evidence="1">
    <location>
        <begin position="164"/>
        <end position="177"/>
    </location>
</feature>
<dbReference type="GO" id="GO:0031934">
    <property type="term" value="C:mating-type region heterochromatin"/>
    <property type="evidence" value="ECO:0007669"/>
    <property type="project" value="TreeGrafter"/>
</dbReference>
<dbReference type="PANTHER" id="PTHR38046:SF1">
    <property type="entry name" value="CRYPTIC LOCI REGULATOR 2"/>
    <property type="match status" value="1"/>
</dbReference>
<dbReference type="STRING" id="933084.A0A067Q6E5"/>
<reference evidence="4" key="1">
    <citation type="journal article" date="2014" name="Proc. Natl. Acad. Sci. U.S.A.">
        <title>Extensive sampling of basidiomycete genomes demonstrates inadequacy of the white-rot/brown-rot paradigm for wood decay fungi.</title>
        <authorList>
            <person name="Riley R."/>
            <person name="Salamov A.A."/>
            <person name="Brown D.W."/>
            <person name="Nagy L.G."/>
            <person name="Floudas D."/>
            <person name="Held B.W."/>
            <person name="Levasseur A."/>
            <person name="Lombard V."/>
            <person name="Morin E."/>
            <person name="Otillar R."/>
            <person name="Lindquist E.A."/>
            <person name="Sun H."/>
            <person name="LaButti K.M."/>
            <person name="Schmutz J."/>
            <person name="Jabbour D."/>
            <person name="Luo H."/>
            <person name="Baker S.E."/>
            <person name="Pisabarro A.G."/>
            <person name="Walton J.D."/>
            <person name="Blanchette R.A."/>
            <person name="Henrissat B."/>
            <person name="Martin F."/>
            <person name="Cullen D."/>
            <person name="Hibbett D.S."/>
            <person name="Grigoriev I.V."/>
        </authorList>
    </citation>
    <scope>NUCLEOTIDE SEQUENCE [LARGE SCALE GENOMIC DNA]</scope>
    <source>
        <strain evidence="4">MUCL 33604</strain>
    </source>
</reference>
<feature type="domain" description="Cryptic loci regulator 2 N-terminal" evidence="2">
    <location>
        <begin position="81"/>
        <end position="147"/>
    </location>
</feature>
<dbReference type="GO" id="GO:0033553">
    <property type="term" value="C:rDNA heterochromatin"/>
    <property type="evidence" value="ECO:0007669"/>
    <property type="project" value="TreeGrafter"/>
</dbReference>
<accession>A0A067Q6E5</accession>
<dbReference type="GO" id="GO:0030466">
    <property type="term" value="P:silent mating-type cassette heterochromatin formation"/>
    <property type="evidence" value="ECO:0007669"/>
    <property type="project" value="TreeGrafter"/>
</dbReference>